<organism evidence="1 2">
    <name type="scientific">Artemisia annua</name>
    <name type="common">Sweet wormwood</name>
    <dbReference type="NCBI Taxonomy" id="35608"/>
    <lineage>
        <taxon>Eukaryota</taxon>
        <taxon>Viridiplantae</taxon>
        <taxon>Streptophyta</taxon>
        <taxon>Embryophyta</taxon>
        <taxon>Tracheophyta</taxon>
        <taxon>Spermatophyta</taxon>
        <taxon>Magnoliopsida</taxon>
        <taxon>eudicotyledons</taxon>
        <taxon>Gunneridae</taxon>
        <taxon>Pentapetalae</taxon>
        <taxon>asterids</taxon>
        <taxon>campanulids</taxon>
        <taxon>Asterales</taxon>
        <taxon>Asteraceae</taxon>
        <taxon>Asteroideae</taxon>
        <taxon>Anthemideae</taxon>
        <taxon>Artemisiinae</taxon>
        <taxon>Artemisia</taxon>
    </lineage>
</organism>
<sequence>MNMYVNCIRELPQNKIVATHTDSPDVLIWDVEAQPNRHAVLGAPKSHPEALPIRDTFMFWLWVCRFEIMVALSEERFQEMVAIIFKSFSCVAPLYLCAACMVTCGNRSTKVWSILKPGYMALLEDTVVFDELPPSNGDKEYQICIKHSRLTLSISDKEKCLSFQFSHNSEVVQVPFFTHKNSLGKKKSPYELYL</sequence>
<protein>
    <submittedName>
        <fullName evidence="1">Uncharacterized protein</fullName>
    </submittedName>
</protein>
<dbReference type="EMBL" id="PKPP01009364">
    <property type="protein sequence ID" value="PWA48429.1"/>
    <property type="molecule type" value="Genomic_DNA"/>
</dbReference>
<keyword evidence="2" id="KW-1185">Reference proteome</keyword>
<dbReference type="STRING" id="35608.A0A2U1LHF3"/>
<name>A0A2U1LHF3_ARTAN</name>
<dbReference type="Proteomes" id="UP000245207">
    <property type="component" value="Unassembled WGS sequence"/>
</dbReference>
<reference evidence="1 2" key="1">
    <citation type="journal article" date="2018" name="Mol. Plant">
        <title>The genome of Artemisia annua provides insight into the evolution of Asteraceae family and artemisinin biosynthesis.</title>
        <authorList>
            <person name="Shen Q."/>
            <person name="Zhang L."/>
            <person name="Liao Z."/>
            <person name="Wang S."/>
            <person name="Yan T."/>
            <person name="Shi P."/>
            <person name="Liu M."/>
            <person name="Fu X."/>
            <person name="Pan Q."/>
            <person name="Wang Y."/>
            <person name="Lv Z."/>
            <person name="Lu X."/>
            <person name="Zhang F."/>
            <person name="Jiang W."/>
            <person name="Ma Y."/>
            <person name="Chen M."/>
            <person name="Hao X."/>
            <person name="Li L."/>
            <person name="Tang Y."/>
            <person name="Lv G."/>
            <person name="Zhou Y."/>
            <person name="Sun X."/>
            <person name="Brodelius P.E."/>
            <person name="Rose J.K.C."/>
            <person name="Tang K."/>
        </authorList>
    </citation>
    <scope>NUCLEOTIDE SEQUENCE [LARGE SCALE GENOMIC DNA]</scope>
    <source>
        <strain evidence="2">cv. Huhao1</strain>
        <tissue evidence="1">Leaf</tissue>
    </source>
</reference>
<evidence type="ECO:0000313" key="2">
    <source>
        <dbReference type="Proteomes" id="UP000245207"/>
    </source>
</evidence>
<proteinExistence type="predicted"/>
<evidence type="ECO:0000313" key="1">
    <source>
        <dbReference type="EMBL" id="PWA48429.1"/>
    </source>
</evidence>
<dbReference type="AlphaFoldDB" id="A0A2U1LHF3"/>
<gene>
    <name evidence="1" type="ORF">CTI12_AA491170</name>
</gene>
<accession>A0A2U1LHF3</accession>
<dbReference type="OrthoDB" id="7318948at2759"/>
<comment type="caution">
    <text evidence="1">The sequence shown here is derived from an EMBL/GenBank/DDBJ whole genome shotgun (WGS) entry which is preliminary data.</text>
</comment>